<feature type="region of interest" description="Disordered" evidence="2">
    <location>
        <begin position="1"/>
        <end position="27"/>
    </location>
</feature>
<dbReference type="GO" id="GO:0006508">
    <property type="term" value="P:proteolysis"/>
    <property type="evidence" value="ECO:0007669"/>
    <property type="project" value="InterPro"/>
</dbReference>
<keyword evidence="5" id="KW-1185">Reference proteome</keyword>
<organism evidence="4 5">
    <name type="scientific">Armillaria gallica</name>
    <name type="common">Bulbous honey fungus</name>
    <name type="synonym">Armillaria bulbosa</name>
    <dbReference type="NCBI Taxonomy" id="47427"/>
    <lineage>
        <taxon>Eukaryota</taxon>
        <taxon>Fungi</taxon>
        <taxon>Dikarya</taxon>
        <taxon>Basidiomycota</taxon>
        <taxon>Agaricomycotina</taxon>
        <taxon>Agaricomycetes</taxon>
        <taxon>Agaricomycetidae</taxon>
        <taxon>Agaricales</taxon>
        <taxon>Marasmiineae</taxon>
        <taxon>Physalacriaceae</taxon>
        <taxon>Armillaria</taxon>
    </lineage>
</organism>
<dbReference type="PANTHER" id="PTHR48104:SF30">
    <property type="entry name" value="METACASPASE-1"/>
    <property type="match status" value="1"/>
</dbReference>
<dbReference type="GO" id="GO:0004197">
    <property type="term" value="F:cysteine-type endopeptidase activity"/>
    <property type="evidence" value="ECO:0007669"/>
    <property type="project" value="InterPro"/>
</dbReference>
<evidence type="ECO:0000256" key="1">
    <source>
        <dbReference type="ARBA" id="ARBA00009005"/>
    </source>
</evidence>
<sequence>MPEYAKDDKVSKPDLPEDPRLKDLEEKEKEWAKQYGLPYPVDHDEVFRALQKNASKTKQEHDNATTALDEAKELNRLRIERNERLKIPYTAKLDSERIWAVIIGIDAYPERPGNGDQRLWGCVRDALAFKDYLTDDLRLSDNHINLLLGPHADDHYNDDFRNSITRERYLEPNRANIVTTLRGLSTREEIGKNDVIIIFFAGHGAAYWKVPLDDGESADIEALCPMDRGATDKAGAIIPDISDRETNSILTEISRAKGHNIAVVLDCCYAGSTTRDAGMVRGTARSMHKLWEPAAVAVMKSAADMILPGETVWHAGWKPDTKSHVCLAGCKSDEKAKEVKSHGVPCGRFTYDLLHALTLDSESEATFEQLYESLPSYIDQNPILFGDHKKSRIWYAS</sequence>
<comment type="similarity">
    <text evidence="1">Belongs to the peptidase C14B family.</text>
</comment>
<evidence type="ECO:0000313" key="4">
    <source>
        <dbReference type="EMBL" id="PBK84521.1"/>
    </source>
</evidence>
<name>A0A2H3CN74_ARMGA</name>
<evidence type="ECO:0000313" key="5">
    <source>
        <dbReference type="Proteomes" id="UP000217790"/>
    </source>
</evidence>
<dbReference type="InParanoid" id="A0A2H3CN74"/>
<reference evidence="5" key="1">
    <citation type="journal article" date="2017" name="Nat. Ecol. Evol.">
        <title>Genome expansion and lineage-specific genetic innovations in the forest pathogenic fungi Armillaria.</title>
        <authorList>
            <person name="Sipos G."/>
            <person name="Prasanna A.N."/>
            <person name="Walter M.C."/>
            <person name="O'Connor E."/>
            <person name="Balint B."/>
            <person name="Krizsan K."/>
            <person name="Kiss B."/>
            <person name="Hess J."/>
            <person name="Varga T."/>
            <person name="Slot J."/>
            <person name="Riley R."/>
            <person name="Boka B."/>
            <person name="Rigling D."/>
            <person name="Barry K."/>
            <person name="Lee J."/>
            <person name="Mihaltcheva S."/>
            <person name="LaButti K."/>
            <person name="Lipzen A."/>
            <person name="Waldron R."/>
            <person name="Moloney N.M."/>
            <person name="Sperisen C."/>
            <person name="Kredics L."/>
            <person name="Vagvoelgyi C."/>
            <person name="Patrignani A."/>
            <person name="Fitzpatrick D."/>
            <person name="Nagy I."/>
            <person name="Doyle S."/>
            <person name="Anderson J.B."/>
            <person name="Grigoriev I.V."/>
            <person name="Gueldener U."/>
            <person name="Muensterkoetter M."/>
            <person name="Nagy L.G."/>
        </authorList>
    </citation>
    <scope>NUCLEOTIDE SEQUENCE [LARGE SCALE GENOMIC DNA]</scope>
    <source>
        <strain evidence="5">Ar21-2</strain>
    </source>
</reference>
<proteinExistence type="inferred from homology"/>
<dbReference type="AlphaFoldDB" id="A0A2H3CN74"/>
<dbReference type="Gene3D" id="3.40.50.1460">
    <property type="match status" value="1"/>
</dbReference>
<dbReference type="Proteomes" id="UP000217790">
    <property type="component" value="Unassembled WGS sequence"/>
</dbReference>
<evidence type="ECO:0000259" key="3">
    <source>
        <dbReference type="Pfam" id="PF00656"/>
    </source>
</evidence>
<dbReference type="InterPro" id="IPR050452">
    <property type="entry name" value="Metacaspase"/>
</dbReference>
<protein>
    <recommendedName>
        <fullName evidence="3">Peptidase C14 caspase domain-containing protein</fullName>
    </recommendedName>
</protein>
<dbReference type="PANTHER" id="PTHR48104">
    <property type="entry name" value="METACASPASE-4"/>
    <property type="match status" value="1"/>
</dbReference>
<feature type="domain" description="Peptidase C14 caspase" evidence="3">
    <location>
        <begin position="99"/>
        <end position="371"/>
    </location>
</feature>
<dbReference type="EMBL" id="KZ293697">
    <property type="protein sequence ID" value="PBK84521.1"/>
    <property type="molecule type" value="Genomic_DNA"/>
</dbReference>
<dbReference type="InterPro" id="IPR011600">
    <property type="entry name" value="Pept_C14_caspase"/>
</dbReference>
<accession>A0A2H3CN74</accession>
<dbReference type="GO" id="GO:0005737">
    <property type="term" value="C:cytoplasm"/>
    <property type="evidence" value="ECO:0007669"/>
    <property type="project" value="TreeGrafter"/>
</dbReference>
<evidence type="ECO:0000256" key="2">
    <source>
        <dbReference type="SAM" id="MobiDB-lite"/>
    </source>
</evidence>
<dbReference type="Pfam" id="PF00656">
    <property type="entry name" value="Peptidase_C14"/>
    <property type="match status" value="1"/>
</dbReference>
<dbReference type="OrthoDB" id="10255174at2759"/>
<gene>
    <name evidence="4" type="ORF">ARMGADRAFT_605692</name>
</gene>